<dbReference type="SMART" id="SM00421">
    <property type="entry name" value="HTH_LUXR"/>
    <property type="match status" value="1"/>
</dbReference>
<dbReference type="InterPro" id="IPR011006">
    <property type="entry name" value="CheY-like_superfamily"/>
</dbReference>
<dbReference type="EMBL" id="FNON01000001">
    <property type="protein sequence ID" value="SDW36184.1"/>
    <property type="molecule type" value="Genomic_DNA"/>
</dbReference>
<evidence type="ECO:0000256" key="2">
    <source>
        <dbReference type="PROSITE-ProRule" id="PRU00169"/>
    </source>
</evidence>
<dbReference type="InterPro" id="IPR001789">
    <property type="entry name" value="Sig_transdc_resp-reg_receiver"/>
</dbReference>
<dbReference type="GO" id="GO:0006355">
    <property type="term" value="P:regulation of DNA-templated transcription"/>
    <property type="evidence" value="ECO:0007669"/>
    <property type="project" value="InterPro"/>
</dbReference>
<name>A0A1H2SYT5_9PSEU</name>
<dbReference type="AlphaFoldDB" id="A0A1H2SYT5"/>
<dbReference type="Proteomes" id="UP000199515">
    <property type="component" value="Unassembled WGS sequence"/>
</dbReference>
<dbReference type="Pfam" id="PF00072">
    <property type="entry name" value="Response_reg"/>
    <property type="match status" value="1"/>
</dbReference>
<sequence length="217" mass="23146">MTGVLVVDDHPLISTALVVALTAQGIDARRIPVDDSILRAVGRHEPGLVLLDLDLGENAPSGLRLIEPLRAGGWAVLIVTACRDRTSIAEAVALGALGWVSKAESFERLLAVIVDAAAGREVLSRAARAELILLHQAFQDERRLLVQRLGRLSARERQVLDRLAAGRSAAAVAAEFTVSLATVRAQIRSILTKLDVRSQLAAVAIAHEAQQAGLPQF</sequence>
<evidence type="ECO:0000313" key="5">
    <source>
        <dbReference type="EMBL" id="SDW36184.1"/>
    </source>
</evidence>
<dbReference type="PROSITE" id="PS00622">
    <property type="entry name" value="HTH_LUXR_1"/>
    <property type="match status" value="1"/>
</dbReference>
<dbReference type="GO" id="GO:0003677">
    <property type="term" value="F:DNA binding"/>
    <property type="evidence" value="ECO:0007669"/>
    <property type="project" value="UniProtKB-KW"/>
</dbReference>
<dbReference type="InterPro" id="IPR039420">
    <property type="entry name" value="WalR-like"/>
</dbReference>
<dbReference type="GO" id="GO:0000160">
    <property type="term" value="P:phosphorelay signal transduction system"/>
    <property type="evidence" value="ECO:0007669"/>
    <property type="project" value="InterPro"/>
</dbReference>
<dbReference type="InterPro" id="IPR000792">
    <property type="entry name" value="Tscrpt_reg_LuxR_C"/>
</dbReference>
<evidence type="ECO:0000259" key="3">
    <source>
        <dbReference type="PROSITE" id="PS50043"/>
    </source>
</evidence>
<organism evidence="5 6">
    <name type="scientific">Amycolatopsis xylanica</name>
    <dbReference type="NCBI Taxonomy" id="589385"/>
    <lineage>
        <taxon>Bacteria</taxon>
        <taxon>Bacillati</taxon>
        <taxon>Actinomycetota</taxon>
        <taxon>Actinomycetes</taxon>
        <taxon>Pseudonocardiales</taxon>
        <taxon>Pseudonocardiaceae</taxon>
        <taxon>Amycolatopsis</taxon>
    </lineage>
</organism>
<dbReference type="Gene3D" id="3.40.50.2300">
    <property type="match status" value="1"/>
</dbReference>
<dbReference type="SMART" id="SM00448">
    <property type="entry name" value="REC"/>
    <property type="match status" value="1"/>
</dbReference>
<feature type="domain" description="Response regulatory" evidence="4">
    <location>
        <begin position="3"/>
        <end position="117"/>
    </location>
</feature>
<dbReference type="PROSITE" id="PS50110">
    <property type="entry name" value="RESPONSE_REGULATORY"/>
    <property type="match status" value="1"/>
</dbReference>
<dbReference type="Pfam" id="PF00196">
    <property type="entry name" value="GerE"/>
    <property type="match status" value="1"/>
</dbReference>
<dbReference type="PANTHER" id="PTHR43214:SF43">
    <property type="entry name" value="TWO-COMPONENT RESPONSE REGULATOR"/>
    <property type="match status" value="1"/>
</dbReference>
<feature type="modified residue" description="4-aspartylphosphate" evidence="2">
    <location>
        <position position="52"/>
    </location>
</feature>
<feature type="domain" description="HTH luxR-type" evidence="3">
    <location>
        <begin position="145"/>
        <end position="210"/>
    </location>
</feature>
<dbReference type="STRING" id="589385.SAMN05421504_101380"/>
<protein>
    <submittedName>
        <fullName evidence="5">DNA-binding response regulator, NarL/FixJ family, contains REC and HTH domains</fullName>
    </submittedName>
</protein>
<proteinExistence type="predicted"/>
<dbReference type="Gene3D" id="1.10.10.10">
    <property type="entry name" value="Winged helix-like DNA-binding domain superfamily/Winged helix DNA-binding domain"/>
    <property type="match status" value="1"/>
</dbReference>
<dbReference type="InterPro" id="IPR016032">
    <property type="entry name" value="Sig_transdc_resp-reg_C-effctor"/>
</dbReference>
<dbReference type="InterPro" id="IPR036388">
    <property type="entry name" value="WH-like_DNA-bd_sf"/>
</dbReference>
<dbReference type="SUPFAM" id="SSF52172">
    <property type="entry name" value="CheY-like"/>
    <property type="match status" value="1"/>
</dbReference>
<dbReference type="RefSeq" id="WP_091285754.1">
    <property type="nucleotide sequence ID" value="NZ_FNON01000001.1"/>
</dbReference>
<dbReference type="SUPFAM" id="SSF46894">
    <property type="entry name" value="C-terminal effector domain of the bipartite response regulators"/>
    <property type="match status" value="1"/>
</dbReference>
<reference evidence="5 6" key="1">
    <citation type="submission" date="2016-10" db="EMBL/GenBank/DDBJ databases">
        <authorList>
            <person name="de Groot N.N."/>
        </authorList>
    </citation>
    <scope>NUCLEOTIDE SEQUENCE [LARGE SCALE GENOMIC DNA]</scope>
    <source>
        <strain evidence="5 6">CPCC 202699</strain>
    </source>
</reference>
<keyword evidence="1 5" id="KW-0238">DNA-binding</keyword>
<dbReference type="PROSITE" id="PS50043">
    <property type="entry name" value="HTH_LUXR_2"/>
    <property type="match status" value="1"/>
</dbReference>
<gene>
    <name evidence="5" type="ORF">SAMN05421504_101380</name>
</gene>
<dbReference type="PANTHER" id="PTHR43214">
    <property type="entry name" value="TWO-COMPONENT RESPONSE REGULATOR"/>
    <property type="match status" value="1"/>
</dbReference>
<evidence type="ECO:0000256" key="1">
    <source>
        <dbReference type="ARBA" id="ARBA00023125"/>
    </source>
</evidence>
<dbReference type="PRINTS" id="PR00038">
    <property type="entry name" value="HTHLUXR"/>
</dbReference>
<accession>A0A1H2SYT5</accession>
<evidence type="ECO:0000259" key="4">
    <source>
        <dbReference type="PROSITE" id="PS50110"/>
    </source>
</evidence>
<dbReference type="OrthoDB" id="5189221at2"/>
<evidence type="ECO:0000313" key="6">
    <source>
        <dbReference type="Proteomes" id="UP000199515"/>
    </source>
</evidence>
<keyword evidence="2" id="KW-0597">Phosphoprotein</keyword>
<keyword evidence="6" id="KW-1185">Reference proteome</keyword>